<gene>
    <name evidence="1" type="ORF">HZF05_11925</name>
</gene>
<name>A0A838L7Y3_9SPHN</name>
<dbReference type="PANTHER" id="PTHR34309">
    <property type="entry name" value="SLR1406 PROTEIN"/>
    <property type="match status" value="1"/>
</dbReference>
<dbReference type="Proteomes" id="UP000570166">
    <property type="component" value="Unassembled WGS sequence"/>
</dbReference>
<protein>
    <submittedName>
        <fullName evidence="1">Heme-binding protein</fullName>
    </submittedName>
</protein>
<organism evidence="1 2">
    <name type="scientific">Sphingomonas chungangi</name>
    <dbReference type="NCBI Taxonomy" id="2683589"/>
    <lineage>
        <taxon>Bacteria</taxon>
        <taxon>Pseudomonadati</taxon>
        <taxon>Pseudomonadota</taxon>
        <taxon>Alphaproteobacteria</taxon>
        <taxon>Sphingomonadales</taxon>
        <taxon>Sphingomonadaceae</taxon>
        <taxon>Sphingomonas</taxon>
    </lineage>
</organism>
<dbReference type="InterPro" id="IPR005624">
    <property type="entry name" value="PduO/GlcC-like"/>
</dbReference>
<evidence type="ECO:0000313" key="1">
    <source>
        <dbReference type="EMBL" id="MBA2934805.1"/>
    </source>
</evidence>
<dbReference type="AlphaFoldDB" id="A0A838L7Y3"/>
<comment type="caution">
    <text evidence="1">The sequence shown here is derived from an EMBL/GenBank/DDBJ whole genome shotgun (WGS) entry which is preliminary data.</text>
</comment>
<reference evidence="1 2" key="1">
    <citation type="submission" date="2020-07" db="EMBL/GenBank/DDBJ databases">
        <authorList>
            <person name="Sun Q."/>
        </authorList>
    </citation>
    <scope>NUCLEOTIDE SEQUENCE [LARGE SCALE GENOMIC DNA]</scope>
    <source>
        <strain evidence="1 2">CGMCC 1.13654</strain>
    </source>
</reference>
<dbReference type="RefSeq" id="WP_160366582.1">
    <property type="nucleotide sequence ID" value="NZ_JACEIB010000007.1"/>
</dbReference>
<dbReference type="InterPro" id="IPR052517">
    <property type="entry name" value="GlcG_carb_metab_protein"/>
</dbReference>
<dbReference type="InterPro" id="IPR038084">
    <property type="entry name" value="PduO/GlcC-like_sf"/>
</dbReference>
<dbReference type="Pfam" id="PF03928">
    <property type="entry name" value="HbpS-like"/>
    <property type="match status" value="1"/>
</dbReference>
<dbReference type="Gene3D" id="3.30.450.150">
    <property type="entry name" value="Haem-degrading domain"/>
    <property type="match status" value="1"/>
</dbReference>
<evidence type="ECO:0000313" key="2">
    <source>
        <dbReference type="Proteomes" id="UP000570166"/>
    </source>
</evidence>
<accession>A0A838L7Y3</accession>
<dbReference type="SUPFAM" id="SSF143744">
    <property type="entry name" value="GlcG-like"/>
    <property type="match status" value="1"/>
</dbReference>
<sequence length="141" mass="13478">MSLSLQSAQAIIAAALVEVEARGLAAASIVVTDPGGAIRAASRTDKAPAFGVDIALAKARTAAGFGRASIKTAAVFKDNPSATIGLNAAVGGSFLTIGGGVIVTEGDGTVIGAAAVAGGAPEVDHEIATAAVRAAGLATPD</sequence>
<keyword evidence="2" id="KW-1185">Reference proteome</keyword>
<proteinExistence type="predicted"/>
<dbReference type="EMBL" id="JACEIB010000007">
    <property type="protein sequence ID" value="MBA2934805.1"/>
    <property type="molecule type" value="Genomic_DNA"/>
</dbReference>
<dbReference type="PANTHER" id="PTHR34309:SF10">
    <property type="entry name" value="SLR1406 PROTEIN"/>
    <property type="match status" value="1"/>
</dbReference>